<organism evidence="1 2">
    <name type="scientific">Serpens gallinarum</name>
    <dbReference type="NCBI Taxonomy" id="2763075"/>
    <lineage>
        <taxon>Bacteria</taxon>
        <taxon>Pseudomonadati</taxon>
        <taxon>Pseudomonadota</taxon>
        <taxon>Gammaproteobacteria</taxon>
        <taxon>Pseudomonadales</taxon>
        <taxon>Pseudomonadaceae</taxon>
        <taxon>Pseudomonas</taxon>
    </lineage>
</organism>
<dbReference type="EMBL" id="JACSQG010000002">
    <property type="protein sequence ID" value="MBD7976817.1"/>
    <property type="molecule type" value="Genomic_DNA"/>
</dbReference>
<evidence type="ECO:0000313" key="2">
    <source>
        <dbReference type="Proteomes" id="UP000611945"/>
    </source>
</evidence>
<evidence type="ECO:0000313" key="1">
    <source>
        <dbReference type="EMBL" id="MBD7976817.1"/>
    </source>
</evidence>
<keyword evidence="2" id="KW-1185">Reference proteome</keyword>
<reference evidence="1 2" key="1">
    <citation type="submission" date="2020-08" db="EMBL/GenBank/DDBJ databases">
        <title>A Genomic Blueprint of the Chicken Gut Microbiome.</title>
        <authorList>
            <person name="Gilroy R."/>
            <person name="Ravi A."/>
            <person name="Getino M."/>
            <person name="Pursley I."/>
            <person name="Horton D.L."/>
            <person name="Alikhan N.-F."/>
            <person name="Baker D."/>
            <person name="Gharbi K."/>
            <person name="Hall N."/>
            <person name="Watson M."/>
            <person name="Adriaenssens E.M."/>
            <person name="Foster-Nyarko E."/>
            <person name="Jarju S."/>
            <person name="Secka A."/>
            <person name="Antonio M."/>
            <person name="Oren A."/>
            <person name="Chaudhuri R."/>
            <person name="La Ragione R.M."/>
            <person name="Hildebrand F."/>
            <person name="Pallen M.J."/>
        </authorList>
    </citation>
    <scope>NUCLEOTIDE SEQUENCE [LARGE SCALE GENOMIC DNA]</scope>
    <source>
        <strain evidence="1 2">Sa2CUA2</strain>
    </source>
</reference>
<proteinExistence type="predicted"/>
<comment type="caution">
    <text evidence="1">The sequence shown here is derived from an EMBL/GenBank/DDBJ whole genome shotgun (WGS) entry which is preliminary data.</text>
</comment>
<protein>
    <submittedName>
        <fullName evidence="1">Uncharacterized protein</fullName>
    </submittedName>
</protein>
<accession>A0ABR8TM34</accession>
<gene>
    <name evidence="1" type="ORF">H9642_06390</name>
</gene>
<dbReference type="Proteomes" id="UP000611945">
    <property type="component" value="Unassembled WGS sequence"/>
</dbReference>
<name>A0ABR8TM34_9PSED</name>
<sequence>MQEPTRLHAEIVCDVCGSHTQVLGFGQQFGTLQASWGYGSQHDGEVYRVHLCEPCFFCTLANLRREQRIHTMFDDDQPADEHEFGRIARDNFFGDV</sequence>